<dbReference type="InterPro" id="IPR018649">
    <property type="entry name" value="SHOCT"/>
</dbReference>
<keyword evidence="1" id="KW-1133">Transmembrane helix</keyword>
<feature type="domain" description="SHOCT" evidence="2">
    <location>
        <begin position="46"/>
        <end position="70"/>
    </location>
</feature>
<name>A0ABY8EDK3_9FIRM</name>
<keyword evidence="1" id="KW-0472">Membrane</keyword>
<gene>
    <name evidence="3" type="ORF">P4S50_14900</name>
</gene>
<dbReference type="Proteomes" id="UP001222800">
    <property type="component" value="Chromosome"/>
</dbReference>
<evidence type="ECO:0000259" key="2">
    <source>
        <dbReference type="Pfam" id="PF09851"/>
    </source>
</evidence>
<evidence type="ECO:0000256" key="1">
    <source>
        <dbReference type="SAM" id="Phobius"/>
    </source>
</evidence>
<protein>
    <submittedName>
        <fullName evidence="3">SHOCT domain-containing protein</fullName>
    </submittedName>
</protein>
<evidence type="ECO:0000313" key="4">
    <source>
        <dbReference type="Proteomes" id="UP001222800"/>
    </source>
</evidence>
<organism evidence="3 4">
    <name type="scientific">Tepidibacter hydrothermalis</name>
    <dbReference type="NCBI Taxonomy" id="3036126"/>
    <lineage>
        <taxon>Bacteria</taxon>
        <taxon>Bacillati</taxon>
        <taxon>Bacillota</taxon>
        <taxon>Clostridia</taxon>
        <taxon>Peptostreptococcales</taxon>
        <taxon>Peptostreptococcaceae</taxon>
        <taxon>Tepidibacter</taxon>
    </lineage>
</organism>
<dbReference type="RefSeq" id="WP_277731597.1">
    <property type="nucleotide sequence ID" value="NZ_CP120733.1"/>
</dbReference>
<proteinExistence type="predicted"/>
<feature type="transmembrane region" description="Helical" evidence="1">
    <location>
        <begin position="12"/>
        <end position="32"/>
    </location>
</feature>
<dbReference type="EMBL" id="CP120733">
    <property type="protein sequence ID" value="WFD09664.1"/>
    <property type="molecule type" value="Genomic_DNA"/>
</dbReference>
<keyword evidence="1" id="KW-0812">Transmembrane</keyword>
<reference evidence="3 4" key="1">
    <citation type="submission" date="2023-03" db="EMBL/GenBank/DDBJ databases">
        <title>Complete genome sequence of Tepidibacter sp. SWIR-1, isolated from a deep-sea hydrothermal vent.</title>
        <authorList>
            <person name="Li X."/>
        </authorList>
    </citation>
    <scope>NUCLEOTIDE SEQUENCE [LARGE SCALE GENOMIC DNA]</scope>
    <source>
        <strain evidence="3 4">SWIR-1</strain>
    </source>
</reference>
<dbReference type="Pfam" id="PF09851">
    <property type="entry name" value="SHOCT"/>
    <property type="match status" value="1"/>
</dbReference>
<evidence type="ECO:0000313" key="3">
    <source>
        <dbReference type="EMBL" id="WFD09664.1"/>
    </source>
</evidence>
<accession>A0ABY8EDK3</accession>
<sequence length="74" mass="8677">MFGCGYTLGGPWSFLYMGLRFLFIIGVVWFIADMIKKNYKKSNTGIEILNQRYANGQIDEEEYNKKREILSNKN</sequence>
<keyword evidence="4" id="KW-1185">Reference proteome</keyword>